<dbReference type="EMBL" id="JABFAF010000004">
    <property type="protein sequence ID" value="MBA0852794.1"/>
    <property type="molecule type" value="Genomic_DNA"/>
</dbReference>
<dbReference type="Proteomes" id="UP000593576">
    <property type="component" value="Unassembled WGS sequence"/>
</dbReference>
<proteinExistence type="predicted"/>
<dbReference type="OrthoDB" id="1712796at2759"/>
<evidence type="ECO:0000256" key="1">
    <source>
        <dbReference type="SAM" id="MobiDB-lite"/>
    </source>
</evidence>
<comment type="caution">
    <text evidence="2">The sequence shown here is derived from an EMBL/GenBank/DDBJ whole genome shotgun (WGS) entry which is preliminary data.</text>
</comment>
<protein>
    <submittedName>
        <fullName evidence="2">Uncharacterized protein</fullName>
    </submittedName>
</protein>
<evidence type="ECO:0000313" key="2">
    <source>
        <dbReference type="EMBL" id="MBA0852794.1"/>
    </source>
</evidence>
<accession>A0A7J9L280</accession>
<keyword evidence="3" id="KW-1185">Reference proteome</keyword>
<gene>
    <name evidence="2" type="ORF">Goshw_009852</name>
</gene>
<organism evidence="2 3">
    <name type="scientific">Gossypium schwendimanii</name>
    <name type="common">Cotton</name>
    <dbReference type="NCBI Taxonomy" id="34291"/>
    <lineage>
        <taxon>Eukaryota</taxon>
        <taxon>Viridiplantae</taxon>
        <taxon>Streptophyta</taxon>
        <taxon>Embryophyta</taxon>
        <taxon>Tracheophyta</taxon>
        <taxon>Spermatophyta</taxon>
        <taxon>Magnoliopsida</taxon>
        <taxon>eudicotyledons</taxon>
        <taxon>Gunneridae</taxon>
        <taxon>Pentapetalae</taxon>
        <taxon>rosids</taxon>
        <taxon>malvids</taxon>
        <taxon>Malvales</taxon>
        <taxon>Malvaceae</taxon>
        <taxon>Malvoideae</taxon>
        <taxon>Gossypium</taxon>
    </lineage>
</organism>
<dbReference type="AlphaFoldDB" id="A0A7J9L280"/>
<reference evidence="2 3" key="1">
    <citation type="journal article" date="2019" name="Genome Biol. Evol.">
        <title>Insights into the evolution of the New World diploid cottons (Gossypium, subgenus Houzingenia) based on genome sequencing.</title>
        <authorList>
            <person name="Grover C.E."/>
            <person name="Arick M.A. 2nd"/>
            <person name="Thrash A."/>
            <person name="Conover J.L."/>
            <person name="Sanders W.S."/>
            <person name="Peterson D.G."/>
            <person name="Frelichowski J.E."/>
            <person name="Scheffler J.A."/>
            <person name="Scheffler B.E."/>
            <person name="Wendel J.F."/>
        </authorList>
    </citation>
    <scope>NUCLEOTIDE SEQUENCE [LARGE SCALE GENOMIC DNA]</scope>
    <source>
        <strain evidence="2">1</strain>
        <tissue evidence="2">Leaf</tissue>
    </source>
</reference>
<name>A0A7J9L280_GOSSC</name>
<sequence>MRLQIMHQKIMSIDDIKASFNPISLHIFEDVDPLSEWLHEKENPLLDSENVGVLLVDTSDDEMNNGDGPDGGGLSPIDDDDGYSGDRGEIRSSSRYRRIWGWYH</sequence>
<feature type="region of interest" description="Disordered" evidence="1">
    <location>
        <begin position="56"/>
        <end position="89"/>
    </location>
</feature>
<evidence type="ECO:0000313" key="3">
    <source>
        <dbReference type="Proteomes" id="UP000593576"/>
    </source>
</evidence>